<gene>
    <name evidence="1" type="ORF">LCGC14_2173180</name>
</gene>
<reference evidence="1" key="1">
    <citation type="journal article" date="2015" name="Nature">
        <title>Complex archaea that bridge the gap between prokaryotes and eukaryotes.</title>
        <authorList>
            <person name="Spang A."/>
            <person name="Saw J.H."/>
            <person name="Jorgensen S.L."/>
            <person name="Zaremba-Niedzwiedzka K."/>
            <person name="Martijn J."/>
            <person name="Lind A.E."/>
            <person name="van Eijk R."/>
            <person name="Schleper C."/>
            <person name="Guy L."/>
            <person name="Ettema T.J."/>
        </authorList>
    </citation>
    <scope>NUCLEOTIDE SEQUENCE</scope>
</reference>
<organism evidence="1">
    <name type="scientific">marine sediment metagenome</name>
    <dbReference type="NCBI Taxonomy" id="412755"/>
    <lineage>
        <taxon>unclassified sequences</taxon>
        <taxon>metagenomes</taxon>
        <taxon>ecological metagenomes</taxon>
    </lineage>
</organism>
<protein>
    <submittedName>
        <fullName evidence="1">Uncharacterized protein</fullName>
    </submittedName>
</protein>
<name>A0A0F9G244_9ZZZZ</name>
<dbReference type="AlphaFoldDB" id="A0A0F9G244"/>
<evidence type="ECO:0000313" key="1">
    <source>
        <dbReference type="EMBL" id="KKL63630.1"/>
    </source>
</evidence>
<proteinExistence type="predicted"/>
<accession>A0A0F9G244</accession>
<sequence length="123" mass="14245">MVQWTLTDNSTGSPVVMTFDVNPNEFEKPGRRSNLLAEVSSAPNGGVIYFQGRDKPRELTFQGAVLTESFFNKLDAEKDKFYPLILTDDEGTQWTILFESFTWKRVKRRNPWRFDYTAKAKVL</sequence>
<dbReference type="EMBL" id="LAZR01028099">
    <property type="protein sequence ID" value="KKL63630.1"/>
    <property type="molecule type" value="Genomic_DNA"/>
</dbReference>
<comment type="caution">
    <text evidence="1">The sequence shown here is derived from an EMBL/GenBank/DDBJ whole genome shotgun (WGS) entry which is preliminary data.</text>
</comment>